<dbReference type="PANTHER" id="PTHR42732:SF1">
    <property type="entry name" value="BETA-MANNOSIDASE"/>
    <property type="match status" value="1"/>
</dbReference>
<dbReference type="GO" id="GO:0004553">
    <property type="term" value="F:hydrolase activity, hydrolyzing O-glycosyl compounds"/>
    <property type="evidence" value="ECO:0007669"/>
    <property type="project" value="InterPro"/>
</dbReference>
<dbReference type="Pfam" id="PF16355">
    <property type="entry name" value="DUF4982"/>
    <property type="match status" value="1"/>
</dbReference>
<dbReference type="InterPro" id="IPR036156">
    <property type="entry name" value="Beta-gal/glucu_dom_sf"/>
</dbReference>
<proteinExistence type="inferred from homology"/>
<evidence type="ECO:0000256" key="3">
    <source>
        <dbReference type="ARBA" id="ARBA00023295"/>
    </source>
</evidence>
<name>A0A261FMT8_9BIFI</name>
<dbReference type="InterPro" id="IPR032311">
    <property type="entry name" value="DUF4982"/>
</dbReference>
<evidence type="ECO:0000313" key="6">
    <source>
        <dbReference type="Proteomes" id="UP000216871"/>
    </source>
</evidence>
<keyword evidence="2" id="KW-0378">Hydrolase</keyword>
<comment type="similarity">
    <text evidence="1">Belongs to the glycosyl hydrolase 2 family.</text>
</comment>
<dbReference type="Gene3D" id="2.60.40.10">
    <property type="entry name" value="Immunoglobulins"/>
    <property type="match status" value="2"/>
</dbReference>
<evidence type="ECO:0000313" key="5">
    <source>
        <dbReference type="EMBL" id="OZG60428.1"/>
    </source>
</evidence>
<feature type="domain" description="FHA" evidence="4">
    <location>
        <begin position="263"/>
        <end position="319"/>
    </location>
</feature>
<dbReference type="PANTHER" id="PTHR42732">
    <property type="entry name" value="BETA-GALACTOSIDASE"/>
    <property type="match status" value="1"/>
</dbReference>
<dbReference type="PRINTS" id="PR00132">
    <property type="entry name" value="GLHYDRLASE2"/>
</dbReference>
<accession>A0A261FMT8</accession>
<dbReference type="InterPro" id="IPR051913">
    <property type="entry name" value="GH2_Domain-Containing"/>
</dbReference>
<dbReference type="Gene3D" id="2.60.120.260">
    <property type="entry name" value="Galactose-binding domain-like"/>
    <property type="match status" value="1"/>
</dbReference>
<dbReference type="GO" id="GO:0005975">
    <property type="term" value="P:carbohydrate metabolic process"/>
    <property type="evidence" value="ECO:0007669"/>
    <property type="project" value="InterPro"/>
</dbReference>
<dbReference type="SUPFAM" id="SSF51445">
    <property type="entry name" value="(Trans)glycosidases"/>
    <property type="match status" value="1"/>
</dbReference>
<dbReference type="InterPro" id="IPR017853">
    <property type="entry name" value="GH"/>
</dbReference>
<dbReference type="EMBL" id="MWWW01000008">
    <property type="protein sequence ID" value="OZG60428.1"/>
    <property type="molecule type" value="Genomic_DNA"/>
</dbReference>
<dbReference type="InterPro" id="IPR054593">
    <property type="entry name" value="Beta-mannosidase-like_N2"/>
</dbReference>
<organism evidence="5 6">
    <name type="scientific">Bifidobacterium myosotis</name>
    <dbReference type="NCBI Taxonomy" id="1630166"/>
    <lineage>
        <taxon>Bacteria</taxon>
        <taxon>Bacillati</taxon>
        <taxon>Actinomycetota</taxon>
        <taxon>Actinomycetes</taxon>
        <taxon>Bifidobacteriales</taxon>
        <taxon>Bifidobacteriaceae</taxon>
        <taxon>Bifidobacterium</taxon>
    </lineage>
</organism>
<dbReference type="AlphaFoldDB" id="A0A261FMT8"/>
<protein>
    <submittedName>
        <fullName evidence="5">Beta-galactosidase</fullName>
    </submittedName>
</protein>
<reference evidence="5 6" key="1">
    <citation type="journal article" date="2017" name="BMC Genomics">
        <title>Comparative genomic and phylogenomic analyses of the Bifidobacteriaceae family.</title>
        <authorList>
            <person name="Lugli G.A."/>
            <person name="Milani C."/>
            <person name="Turroni F."/>
            <person name="Duranti S."/>
            <person name="Mancabelli L."/>
            <person name="Mangifesta M."/>
            <person name="Ferrario C."/>
            <person name="Modesto M."/>
            <person name="Mattarelli P."/>
            <person name="Jiri K."/>
            <person name="van Sinderen D."/>
            <person name="Ventura M."/>
        </authorList>
    </citation>
    <scope>NUCLEOTIDE SEQUENCE [LARGE SCALE GENOMIC DNA]</scope>
    <source>
        <strain evidence="5 6">DSM 100196</strain>
    </source>
</reference>
<dbReference type="InterPro" id="IPR000253">
    <property type="entry name" value="FHA_dom"/>
</dbReference>
<dbReference type="Gene3D" id="3.20.20.80">
    <property type="entry name" value="Glycosidases"/>
    <property type="match status" value="1"/>
</dbReference>
<dbReference type="PROSITE" id="PS50006">
    <property type="entry name" value="FHA_DOMAIN"/>
    <property type="match status" value="1"/>
</dbReference>
<evidence type="ECO:0000256" key="2">
    <source>
        <dbReference type="ARBA" id="ARBA00022801"/>
    </source>
</evidence>
<evidence type="ECO:0000256" key="1">
    <source>
        <dbReference type="ARBA" id="ARBA00007401"/>
    </source>
</evidence>
<dbReference type="Pfam" id="PF02836">
    <property type="entry name" value="Glyco_hydro_2_C"/>
    <property type="match status" value="1"/>
</dbReference>
<dbReference type="Proteomes" id="UP000216871">
    <property type="component" value="Unassembled WGS sequence"/>
</dbReference>
<dbReference type="SUPFAM" id="SSF49785">
    <property type="entry name" value="Galactose-binding domain-like"/>
    <property type="match status" value="1"/>
</dbReference>
<keyword evidence="3" id="KW-0326">Glycosidase</keyword>
<dbReference type="SUPFAM" id="SSF49303">
    <property type="entry name" value="beta-Galactosidase/glucuronidase domain"/>
    <property type="match status" value="1"/>
</dbReference>
<dbReference type="InterPro" id="IPR013783">
    <property type="entry name" value="Ig-like_fold"/>
</dbReference>
<dbReference type="InterPro" id="IPR006103">
    <property type="entry name" value="Glyco_hydro_2_cat"/>
</dbReference>
<dbReference type="InterPro" id="IPR008979">
    <property type="entry name" value="Galactose-bd-like_sf"/>
</dbReference>
<keyword evidence="6" id="KW-1185">Reference proteome</keyword>
<sequence>MATYNKAMQRIDVNHHWQFRSIDGGSWQSITLPHDAMIHERRDPYTANGYNTGYYPGGSYEYRTVMHFASEPPAACLLEFEGVYPGATVLVNNEPAGTLTYGYGDYYLDIANLVRPGANTLTVLVDNTRIPNSRWYSGSGIFRPVWLWVADTKGTSAADTGANASGMPDSSGPSTAHAIFDVIRPNGVRVSTVSLPDAAEVSHDDSATVAVELDQPIAANQYLRTTIMDDSGTMVAQFRGVTGIIPCARPWSPESPVLYTARIALYRTDDDDVSGDNDGNTINNDHNTGTLLDTHVERFGIRTLTCDATHGLRLNGKRVLLNGGCVHHDNGILGAATFPQAEYRRARIMREQGFNAVRSAHNPLSKAFLDACDEVGLLVMDEAFDMWWMHKTSYDYASSFRDHYASDLAAMVRKDRNHPSVVLYSIGNEIADTKSPRAAEAARSMRSIIRSLDPSRPVIDCVNPISLSLAARTKAGMDEHDATVEGEPGLNTTLEHASGPILLTMIDRLMPLALRTGVMDRQTNAVFCEVDVAGLNYCRQGPEYFHRVHPERVFCASETYPQEIAFTWPAMRRLPYLIGDFVWTGWDYIGEASVSAWAYANPEPDGWMREYGDHMALRGRLTGPYRRYPGLLGGSGLIDITGRATGQMLYRQIVTGVRRRPAITVRPMQLLYGDGATRPGRTARFIERGHDGVASWSWAGYEGRDALVEVYSGGRHVRLLLDGREIGMAPVYRCMARFRVPYEPGELTAVAYDAAGLELGRDTLVSAQADEMVVTTSVERVPNPYPKNDPRWDDTELVFESIALTDARGVVHVTDDRSITVIGDGCEAAPHDSSQGLFRESANESVNETVANPLIAAEPVRPAGASPHEAPSEVLRVSPREVSHEVSHEVRDMSSAFGTVTPREPSRDMPAYACSDAQLLGVASANPITADELAGNSCTTYFGRAQAIWRVPAGTPIRSHVIVDPA</sequence>
<dbReference type="InterPro" id="IPR006101">
    <property type="entry name" value="Glyco_hydro_2"/>
</dbReference>
<dbReference type="Pfam" id="PF22666">
    <property type="entry name" value="Glyco_hydro_2_N2"/>
    <property type="match status" value="1"/>
</dbReference>
<comment type="caution">
    <text evidence="5">The sequence shown here is derived from an EMBL/GenBank/DDBJ whole genome shotgun (WGS) entry which is preliminary data.</text>
</comment>
<evidence type="ECO:0000259" key="4">
    <source>
        <dbReference type="PROSITE" id="PS50006"/>
    </source>
</evidence>
<gene>
    <name evidence="5" type="ORF">BMYO_0889</name>
</gene>